<dbReference type="Proteomes" id="UP001150925">
    <property type="component" value="Unassembled WGS sequence"/>
</dbReference>
<feature type="region of interest" description="Disordered" evidence="1">
    <location>
        <begin position="1"/>
        <end position="27"/>
    </location>
</feature>
<feature type="compositionally biased region" description="Polar residues" evidence="1">
    <location>
        <begin position="178"/>
        <end position="201"/>
    </location>
</feature>
<dbReference type="AlphaFoldDB" id="A0A9W8E590"/>
<evidence type="ECO:0000313" key="4">
    <source>
        <dbReference type="Proteomes" id="UP001150925"/>
    </source>
</evidence>
<evidence type="ECO:0000256" key="1">
    <source>
        <dbReference type="SAM" id="MobiDB-lite"/>
    </source>
</evidence>
<comment type="caution">
    <text evidence="3">The sequence shown here is derived from an EMBL/GenBank/DDBJ whole genome shotgun (WGS) entry which is preliminary data.</text>
</comment>
<feature type="domain" description="SAC3/GANP/THP3 conserved" evidence="2">
    <location>
        <begin position="384"/>
        <end position="606"/>
    </location>
</feature>
<proteinExistence type="predicted"/>
<accession>A0A9W8E590</accession>
<dbReference type="InterPro" id="IPR045107">
    <property type="entry name" value="SAC3/GANP/THP3"/>
</dbReference>
<dbReference type="OrthoDB" id="199574at2759"/>
<name>A0A9W8E590_9FUNG</name>
<dbReference type="PANTHER" id="PTHR12436:SF4">
    <property type="entry name" value="LEUKOCYTE RECEPTOR CLUSTER MEMBER 8"/>
    <property type="match status" value="1"/>
</dbReference>
<evidence type="ECO:0000313" key="3">
    <source>
        <dbReference type="EMBL" id="KAJ1958817.1"/>
    </source>
</evidence>
<feature type="compositionally biased region" description="Pro residues" evidence="1">
    <location>
        <begin position="85"/>
        <end position="95"/>
    </location>
</feature>
<protein>
    <recommendedName>
        <fullName evidence="2">SAC3/GANP/THP3 conserved domain-containing protein</fullName>
    </recommendedName>
</protein>
<feature type="compositionally biased region" description="Polar residues" evidence="1">
    <location>
        <begin position="309"/>
        <end position="319"/>
    </location>
</feature>
<dbReference type="InterPro" id="IPR005062">
    <property type="entry name" value="SAC3/GANP/THP3_conserved"/>
</dbReference>
<dbReference type="Pfam" id="PF03399">
    <property type="entry name" value="SAC3_GANP"/>
    <property type="match status" value="1"/>
</dbReference>
<feature type="compositionally biased region" description="Low complexity" evidence="1">
    <location>
        <begin position="96"/>
        <end position="115"/>
    </location>
</feature>
<evidence type="ECO:0000259" key="2">
    <source>
        <dbReference type="Pfam" id="PF03399"/>
    </source>
</evidence>
<feature type="compositionally biased region" description="Low complexity" evidence="1">
    <location>
        <begin position="17"/>
        <end position="27"/>
    </location>
</feature>
<organism evidence="3 4">
    <name type="scientific">Dispira parvispora</name>
    <dbReference type="NCBI Taxonomy" id="1520584"/>
    <lineage>
        <taxon>Eukaryota</taxon>
        <taxon>Fungi</taxon>
        <taxon>Fungi incertae sedis</taxon>
        <taxon>Zoopagomycota</taxon>
        <taxon>Kickxellomycotina</taxon>
        <taxon>Dimargaritomycetes</taxon>
        <taxon>Dimargaritales</taxon>
        <taxon>Dimargaritaceae</taxon>
        <taxon>Dispira</taxon>
    </lineage>
</organism>
<feature type="compositionally biased region" description="Basic and acidic residues" evidence="1">
    <location>
        <begin position="321"/>
        <end position="340"/>
    </location>
</feature>
<sequence>MQNTNGPPPGAQDTPWANNTAAPNANQNVFDPLGWYASYAAACYAQNAAHPVVPPMYYPQTSGVPGWPTPTTDMTLPTEGAVAPPGYPYYPPPPTSSVSTTAPEGPPATAATGGKVKAKAKSKAKSKAALDKSSVPLYTSVGPRITQQKKSKAKTNKVPNQQHAKVKAEPKYADLSISAAQPSSATNNSPPTTKGSNTYQEKTTDDFDPAKSTSVAKNWPPDLKEYVTRALKSCQPHEAGQVEEALKDIIMDKIRNNALLLTDWDTEPLPNIGSSLASHKRNSQSEPSLGHVGKGGTKKRVKREDSPLLSPSRSITQGKVSARERAMREKRMQRFQKDAAESGGQGTSTDSSREASGTYAPDFADDVIDWDEYTIVGTCTRLEKQYLRLTSAPDPTTVRPLPVLHKTLELLKQKWRTEKNYPYIRDQFKSLRQDLTVQRIKNDFTVRVYEVHARIALESNDLGEYNLCQTKLKELYQYNLPGHRQEFLAYRILYALHLHKSSEVNAIMMALTPEEKQSRPVQHALQVRTAVATFNYHQLFILFADAPNMNGSIMAHFLERYRVMAMMAICKAYRPTVPVSFVRTELAFPNEQAAVQFLEAHQVVFQDLPGGERGIVCKLSFNGFKDGLAKFSKMDITGQI</sequence>
<feature type="region of interest" description="Disordered" evidence="1">
    <location>
        <begin position="272"/>
        <end position="358"/>
    </location>
</feature>
<gene>
    <name evidence="3" type="ORF">IWQ62_004843</name>
</gene>
<reference evidence="3" key="1">
    <citation type="submission" date="2022-07" db="EMBL/GenBank/DDBJ databases">
        <title>Phylogenomic reconstructions and comparative analyses of Kickxellomycotina fungi.</title>
        <authorList>
            <person name="Reynolds N.K."/>
            <person name="Stajich J.E."/>
            <person name="Barry K."/>
            <person name="Grigoriev I.V."/>
            <person name="Crous P."/>
            <person name="Smith M.E."/>
        </authorList>
    </citation>
    <scope>NUCLEOTIDE SEQUENCE</scope>
    <source>
        <strain evidence="3">RSA 1196</strain>
    </source>
</reference>
<dbReference type="Gene3D" id="1.25.40.990">
    <property type="match status" value="1"/>
</dbReference>
<feature type="region of interest" description="Disordered" evidence="1">
    <location>
        <begin position="85"/>
        <end position="218"/>
    </location>
</feature>
<keyword evidence="4" id="KW-1185">Reference proteome</keyword>
<feature type="compositionally biased region" description="Pro residues" evidence="1">
    <location>
        <begin position="1"/>
        <end position="10"/>
    </location>
</feature>
<dbReference type="EMBL" id="JANBPY010001747">
    <property type="protein sequence ID" value="KAJ1958817.1"/>
    <property type="molecule type" value="Genomic_DNA"/>
</dbReference>
<dbReference type="GO" id="GO:0005634">
    <property type="term" value="C:nucleus"/>
    <property type="evidence" value="ECO:0007669"/>
    <property type="project" value="TreeGrafter"/>
</dbReference>
<dbReference type="PANTHER" id="PTHR12436">
    <property type="entry name" value="80 KDA MCM3-ASSOCIATED PROTEIN"/>
    <property type="match status" value="1"/>
</dbReference>
<feature type="compositionally biased region" description="Basic residues" evidence="1">
    <location>
        <begin position="116"/>
        <end position="126"/>
    </location>
</feature>